<accession>A0AAJ5NRV8</accession>
<keyword evidence="3" id="KW-0238">DNA-binding</keyword>
<keyword evidence="2" id="KW-0680">Restriction system</keyword>
<dbReference type="SUPFAM" id="SSF116734">
    <property type="entry name" value="DNA methylase specificity domain"/>
    <property type="match status" value="1"/>
</dbReference>
<gene>
    <name evidence="5" type="ORF">NCTC10125_00133</name>
</gene>
<sequence>MVWNEQLKCEIPEGWKIKPLLELVNWESNSQPPKKDFIYESREGYIRFIQNRDYDSDNYITYVPLTKNLSIVDRLDILIDKYGDAGVTRYGIEGTFNVALGKISVKNKNYKEYIRSFLSSEGVYNFLHNSCLASTRASLNESNLRILNVVIPNEKIVLKYEKLVNKIRLNILQNNDKTRELTNLRNFLLPLLMNGQVEIN</sequence>
<dbReference type="AlphaFoldDB" id="A0AAJ5NRV8"/>
<dbReference type="RefSeq" id="WP_197722419.1">
    <property type="nucleotide sequence ID" value="NZ_CP007229.1"/>
</dbReference>
<evidence type="ECO:0000313" key="5">
    <source>
        <dbReference type="EMBL" id="VEU61316.1"/>
    </source>
</evidence>
<evidence type="ECO:0000256" key="1">
    <source>
        <dbReference type="ARBA" id="ARBA00010923"/>
    </source>
</evidence>
<organism evidence="5 6">
    <name type="scientific">Mesomycoplasma dispar</name>
    <dbReference type="NCBI Taxonomy" id="86660"/>
    <lineage>
        <taxon>Bacteria</taxon>
        <taxon>Bacillati</taxon>
        <taxon>Mycoplasmatota</taxon>
        <taxon>Mycoplasmoidales</taxon>
        <taxon>Metamycoplasmataceae</taxon>
        <taxon>Mesomycoplasma</taxon>
    </lineage>
</organism>
<dbReference type="GO" id="GO:0009307">
    <property type="term" value="P:DNA restriction-modification system"/>
    <property type="evidence" value="ECO:0007669"/>
    <property type="project" value="UniProtKB-KW"/>
</dbReference>
<dbReference type="GO" id="GO:0003677">
    <property type="term" value="F:DNA binding"/>
    <property type="evidence" value="ECO:0007669"/>
    <property type="project" value="UniProtKB-KW"/>
</dbReference>
<dbReference type="PANTHER" id="PTHR30408:SF12">
    <property type="entry name" value="TYPE I RESTRICTION ENZYME MJAVIII SPECIFICITY SUBUNIT"/>
    <property type="match status" value="1"/>
</dbReference>
<dbReference type="PANTHER" id="PTHR30408">
    <property type="entry name" value="TYPE-1 RESTRICTION ENZYME ECOKI SPECIFICITY PROTEIN"/>
    <property type="match status" value="1"/>
</dbReference>
<dbReference type="Pfam" id="PF01420">
    <property type="entry name" value="Methylase_S"/>
    <property type="match status" value="1"/>
</dbReference>
<dbReference type="KEGG" id="mds:MDIS_00700"/>
<dbReference type="InterPro" id="IPR044946">
    <property type="entry name" value="Restrct_endonuc_typeI_TRD_sf"/>
</dbReference>
<dbReference type="REBASE" id="298511">
    <property type="entry name" value="S2.Mdi10125VP"/>
</dbReference>
<dbReference type="InterPro" id="IPR052021">
    <property type="entry name" value="Type-I_RS_S_subunit"/>
</dbReference>
<dbReference type="Proteomes" id="UP000289629">
    <property type="component" value="Chromosome"/>
</dbReference>
<comment type="similarity">
    <text evidence="1">Belongs to the type-I restriction system S methylase family.</text>
</comment>
<evidence type="ECO:0000256" key="3">
    <source>
        <dbReference type="ARBA" id="ARBA00023125"/>
    </source>
</evidence>
<reference evidence="5 6" key="1">
    <citation type="submission" date="2019-01" db="EMBL/GenBank/DDBJ databases">
        <authorList>
            <consortium name="Pathogen Informatics"/>
        </authorList>
    </citation>
    <scope>NUCLEOTIDE SEQUENCE [LARGE SCALE GENOMIC DNA]</scope>
    <source>
        <strain evidence="5 6">NCTC10125</strain>
    </source>
</reference>
<name>A0AAJ5NRV8_9BACT</name>
<dbReference type="InterPro" id="IPR000055">
    <property type="entry name" value="Restrct_endonuc_typeI_TRD"/>
</dbReference>
<dbReference type="EMBL" id="LR214971">
    <property type="protein sequence ID" value="VEU61316.1"/>
    <property type="molecule type" value="Genomic_DNA"/>
</dbReference>
<evidence type="ECO:0000259" key="4">
    <source>
        <dbReference type="Pfam" id="PF01420"/>
    </source>
</evidence>
<dbReference type="Gene3D" id="3.90.220.20">
    <property type="entry name" value="DNA methylase specificity domains"/>
    <property type="match status" value="1"/>
</dbReference>
<proteinExistence type="inferred from homology"/>
<feature type="domain" description="Type I restriction modification DNA specificity" evidence="4">
    <location>
        <begin position="12"/>
        <end position="183"/>
    </location>
</feature>
<protein>
    <recommendedName>
        <fullName evidence="4">Type I restriction modification DNA specificity domain-containing protein</fullName>
    </recommendedName>
</protein>
<evidence type="ECO:0000256" key="2">
    <source>
        <dbReference type="ARBA" id="ARBA00022747"/>
    </source>
</evidence>
<evidence type="ECO:0000313" key="6">
    <source>
        <dbReference type="Proteomes" id="UP000289629"/>
    </source>
</evidence>